<comment type="caution">
    <text evidence="1">The sequence shown here is derived from an EMBL/GenBank/DDBJ whole genome shotgun (WGS) entry which is preliminary data.</text>
</comment>
<organism evidence="1 2">
    <name type="scientific">Persicobacter diffluens</name>
    <dbReference type="NCBI Taxonomy" id="981"/>
    <lineage>
        <taxon>Bacteria</taxon>
        <taxon>Pseudomonadati</taxon>
        <taxon>Bacteroidota</taxon>
        <taxon>Cytophagia</taxon>
        <taxon>Cytophagales</taxon>
        <taxon>Persicobacteraceae</taxon>
        <taxon>Persicobacter</taxon>
    </lineage>
</organism>
<sequence length="50" mass="6051">MIRLQERLDLHAIQRLHKDLEMKTILSGYSTGEKRAIVRNWTRNLRMVMK</sequence>
<evidence type="ECO:0000313" key="1">
    <source>
        <dbReference type="EMBL" id="GJM64517.1"/>
    </source>
</evidence>
<dbReference type="EMBL" id="BQKE01000006">
    <property type="protein sequence ID" value="GJM64517.1"/>
    <property type="molecule type" value="Genomic_DNA"/>
</dbReference>
<protein>
    <submittedName>
        <fullName evidence="1">Uncharacterized protein</fullName>
    </submittedName>
</protein>
<keyword evidence="2" id="KW-1185">Reference proteome</keyword>
<proteinExistence type="predicted"/>
<accession>A0AAN4W565</accession>
<gene>
    <name evidence="1" type="ORF">PEDI_50690</name>
</gene>
<evidence type="ECO:0000313" key="2">
    <source>
        <dbReference type="Proteomes" id="UP001310022"/>
    </source>
</evidence>
<dbReference type="AlphaFoldDB" id="A0AAN4W565"/>
<reference evidence="1 2" key="1">
    <citation type="submission" date="2021-12" db="EMBL/GenBank/DDBJ databases">
        <title>Genome sequencing of bacteria with rrn-lacking chromosome and rrn-plasmid.</title>
        <authorList>
            <person name="Anda M."/>
            <person name="Iwasaki W."/>
        </authorList>
    </citation>
    <scope>NUCLEOTIDE SEQUENCE [LARGE SCALE GENOMIC DNA]</scope>
    <source>
        <strain evidence="1 2">NBRC 15940</strain>
    </source>
</reference>
<name>A0AAN4W565_9BACT</name>
<dbReference type="Proteomes" id="UP001310022">
    <property type="component" value="Unassembled WGS sequence"/>
</dbReference>